<feature type="region of interest" description="Disordered" evidence="7">
    <location>
        <begin position="1"/>
        <end position="21"/>
    </location>
</feature>
<organism evidence="9 10">
    <name type="scientific">Oldenlandia corymbosa var. corymbosa</name>
    <dbReference type="NCBI Taxonomy" id="529605"/>
    <lineage>
        <taxon>Eukaryota</taxon>
        <taxon>Viridiplantae</taxon>
        <taxon>Streptophyta</taxon>
        <taxon>Embryophyta</taxon>
        <taxon>Tracheophyta</taxon>
        <taxon>Spermatophyta</taxon>
        <taxon>Magnoliopsida</taxon>
        <taxon>eudicotyledons</taxon>
        <taxon>Gunneridae</taxon>
        <taxon>Pentapetalae</taxon>
        <taxon>asterids</taxon>
        <taxon>lamiids</taxon>
        <taxon>Gentianales</taxon>
        <taxon>Rubiaceae</taxon>
        <taxon>Rubioideae</taxon>
        <taxon>Spermacoceae</taxon>
        <taxon>Hedyotis-Oldenlandia complex</taxon>
        <taxon>Oldenlandia</taxon>
    </lineage>
</organism>
<evidence type="ECO:0000256" key="2">
    <source>
        <dbReference type="ARBA" id="ARBA00022723"/>
    </source>
</evidence>
<keyword evidence="4" id="KW-0862">Zinc</keyword>
<dbReference type="GO" id="GO:0008270">
    <property type="term" value="F:zinc ion binding"/>
    <property type="evidence" value="ECO:0007669"/>
    <property type="project" value="UniProtKB-KW"/>
</dbReference>
<protein>
    <submittedName>
        <fullName evidence="9">OLC1v1002906C1</fullName>
    </submittedName>
</protein>
<dbReference type="PANTHER" id="PTHR47287">
    <property type="entry name" value="C2H2 AND C2HC ZINC FINGERS SUPERFAMILY PROTEIN"/>
    <property type="match status" value="1"/>
</dbReference>
<evidence type="ECO:0000256" key="6">
    <source>
        <dbReference type="PROSITE-ProRule" id="PRU00042"/>
    </source>
</evidence>
<evidence type="ECO:0000313" key="9">
    <source>
        <dbReference type="EMBL" id="CAI9104270.1"/>
    </source>
</evidence>
<keyword evidence="3 6" id="KW-0863">Zinc-finger</keyword>
<evidence type="ECO:0000256" key="5">
    <source>
        <dbReference type="ARBA" id="ARBA00023242"/>
    </source>
</evidence>
<sequence length="182" mass="19652">MAERRVGTMRSRSSSPEYDSPQLPIHIEFEEGKLFDCRYCARKFPNKQALGGHQNAHKFERSVENQVANINNNNVINPTPPPADFVSRPTFGPFMQSHGLVPSFIGTALGPYNLSQAAPAFAGVQGWPVPSSSSSSSPTAAITTNPPPINNLLAIFCSVGNNVGKVDETREEDAGLDLSLKL</sequence>
<evidence type="ECO:0000256" key="1">
    <source>
        <dbReference type="ARBA" id="ARBA00004123"/>
    </source>
</evidence>
<reference evidence="9" key="1">
    <citation type="submission" date="2023-03" db="EMBL/GenBank/DDBJ databases">
        <authorList>
            <person name="Julca I."/>
        </authorList>
    </citation>
    <scope>NUCLEOTIDE SEQUENCE</scope>
</reference>
<evidence type="ECO:0000256" key="3">
    <source>
        <dbReference type="ARBA" id="ARBA00022771"/>
    </source>
</evidence>
<dbReference type="SUPFAM" id="SSF57667">
    <property type="entry name" value="beta-beta-alpha zinc fingers"/>
    <property type="match status" value="1"/>
</dbReference>
<feature type="domain" description="C2H2-type" evidence="8">
    <location>
        <begin position="35"/>
        <end position="62"/>
    </location>
</feature>
<dbReference type="EMBL" id="OX459121">
    <property type="protein sequence ID" value="CAI9104270.1"/>
    <property type="molecule type" value="Genomic_DNA"/>
</dbReference>
<proteinExistence type="predicted"/>
<keyword evidence="2" id="KW-0479">Metal-binding</keyword>
<dbReference type="GO" id="GO:0005634">
    <property type="term" value="C:nucleus"/>
    <property type="evidence" value="ECO:0007669"/>
    <property type="project" value="UniProtKB-SubCell"/>
</dbReference>
<dbReference type="PANTHER" id="PTHR47287:SF15">
    <property type="entry name" value="ZINC FINGER PROTEIN 3-LIKE"/>
    <property type="match status" value="1"/>
</dbReference>
<dbReference type="PROSITE" id="PS50157">
    <property type="entry name" value="ZINC_FINGER_C2H2_2"/>
    <property type="match status" value="1"/>
</dbReference>
<accession>A0AAV1D913</accession>
<dbReference type="PROSITE" id="PS00028">
    <property type="entry name" value="ZINC_FINGER_C2H2_1"/>
    <property type="match status" value="1"/>
</dbReference>
<dbReference type="Proteomes" id="UP001161247">
    <property type="component" value="Chromosome 4"/>
</dbReference>
<dbReference type="InterPro" id="IPR013087">
    <property type="entry name" value="Znf_C2H2_type"/>
</dbReference>
<evidence type="ECO:0000259" key="8">
    <source>
        <dbReference type="PROSITE" id="PS50157"/>
    </source>
</evidence>
<evidence type="ECO:0000313" key="10">
    <source>
        <dbReference type="Proteomes" id="UP001161247"/>
    </source>
</evidence>
<gene>
    <name evidence="9" type="ORF">OLC1_LOCUS13230</name>
</gene>
<name>A0AAV1D913_OLDCO</name>
<dbReference type="Gene3D" id="3.30.160.60">
    <property type="entry name" value="Classic Zinc Finger"/>
    <property type="match status" value="1"/>
</dbReference>
<keyword evidence="10" id="KW-1185">Reference proteome</keyword>
<dbReference type="AlphaFoldDB" id="A0AAV1D913"/>
<dbReference type="GO" id="GO:0009788">
    <property type="term" value="P:negative regulation of abscisic acid-activated signaling pathway"/>
    <property type="evidence" value="ECO:0007669"/>
    <property type="project" value="InterPro"/>
</dbReference>
<keyword evidence="5" id="KW-0539">Nucleus</keyword>
<evidence type="ECO:0000256" key="7">
    <source>
        <dbReference type="SAM" id="MobiDB-lite"/>
    </source>
</evidence>
<comment type="subcellular location">
    <subcellularLocation>
        <location evidence="1">Nucleus</location>
    </subcellularLocation>
</comment>
<evidence type="ECO:0000256" key="4">
    <source>
        <dbReference type="ARBA" id="ARBA00022833"/>
    </source>
</evidence>
<dbReference type="InterPro" id="IPR044246">
    <property type="entry name" value="ZFP3-like"/>
</dbReference>
<dbReference type="InterPro" id="IPR036236">
    <property type="entry name" value="Znf_C2H2_sf"/>
</dbReference>